<feature type="region of interest" description="Disordered" evidence="1">
    <location>
        <begin position="61"/>
        <end position="88"/>
    </location>
</feature>
<organism evidence="2 3">
    <name type="scientific">Linum trigynum</name>
    <dbReference type="NCBI Taxonomy" id="586398"/>
    <lineage>
        <taxon>Eukaryota</taxon>
        <taxon>Viridiplantae</taxon>
        <taxon>Streptophyta</taxon>
        <taxon>Embryophyta</taxon>
        <taxon>Tracheophyta</taxon>
        <taxon>Spermatophyta</taxon>
        <taxon>Magnoliopsida</taxon>
        <taxon>eudicotyledons</taxon>
        <taxon>Gunneridae</taxon>
        <taxon>Pentapetalae</taxon>
        <taxon>rosids</taxon>
        <taxon>fabids</taxon>
        <taxon>Malpighiales</taxon>
        <taxon>Linaceae</taxon>
        <taxon>Linum</taxon>
    </lineage>
</organism>
<gene>
    <name evidence="2" type="ORF">LTRI10_LOCUS9444</name>
</gene>
<proteinExistence type="predicted"/>
<name>A0AAV2D1W1_9ROSI</name>
<sequence length="197" mass="21461">MQSFFSIFSSSSPSVHLLLFLLHPNAIHILASPSLDWHTSISSSSPGTLLLFLESAATISLPPPSSSDSSDDGGSPDEKLPYAEPDRGVDTCCLSPPYSSPLCWRDSRSYALPSQQGKQRDNDSGTLLLSNLSLCRRKMKETMATKVHFGPCPKALPFPIAILLYASSLFFESFPSVSFCNKVLLPLVFHCLSFITT</sequence>
<protein>
    <submittedName>
        <fullName evidence="2">Uncharacterized protein</fullName>
    </submittedName>
</protein>
<dbReference type="AlphaFoldDB" id="A0AAV2D1W1"/>
<keyword evidence="3" id="KW-1185">Reference proteome</keyword>
<evidence type="ECO:0000256" key="1">
    <source>
        <dbReference type="SAM" id="MobiDB-lite"/>
    </source>
</evidence>
<evidence type="ECO:0000313" key="3">
    <source>
        <dbReference type="Proteomes" id="UP001497516"/>
    </source>
</evidence>
<feature type="compositionally biased region" description="Basic and acidic residues" evidence="1">
    <location>
        <begin position="76"/>
        <end position="88"/>
    </location>
</feature>
<reference evidence="2 3" key="1">
    <citation type="submission" date="2024-04" db="EMBL/GenBank/DDBJ databases">
        <authorList>
            <person name="Fracassetti M."/>
        </authorList>
    </citation>
    <scope>NUCLEOTIDE SEQUENCE [LARGE SCALE GENOMIC DNA]</scope>
</reference>
<dbReference type="Proteomes" id="UP001497516">
    <property type="component" value="Chromosome 10"/>
</dbReference>
<accession>A0AAV2D1W1</accession>
<dbReference type="EMBL" id="OZ034814">
    <property type="protein sequence ID" value="CAL1362407.1"/>
    <property type="molecule type" value="Genomic_DNA"/>
</dbReference>
<evidence type="ECO:0000313" key="2">
    <source>
        <dbReference type="EMBL" id="CAL1362407.1"/>
    </source>
</evidence>